<accession>A0A804K9D5</accession>
<reference evidence="1" key="1">
    <citation type="submission" date="2021-05" db="UniProtKB">
        <authorList>
            <consortium name="EnsemblPlants"/>
        </authorList>
    </citation>
    <scope>IDENTIFICATION</scope>
    <source>
        <strain evidence="1">subsp. malaccensis</strain>
    </source>
</reference>
<sequence length="36" mass="3927">IYVTSASDDSLCFMQALNASNQRFLAACVHQLSNAH</sequence>
<organism evidence="1 2">
    <name type="scientific">Musa acuminata subsp. malaccensis</name>
    <name type="common">Wild banana</name>
    <name type="synonym">Musa malaccensis</name>
    <dbReference type="NCBI Taxonomy" id="214687"/>
    <lineage>
        <taxon>Eukaryota</taxon>
        <taxon>Viridiplantae</taxon>
        <taxon>Streptophyta</taxon>
        <taxon>Embryophyta</taxon>
        <taxon>Tracheophyta</taxon>
        <taxon>Spermatophyta</taxon>
        <taxon>Magnoliopsida</taxon>
        <taxon>Liliopsida</taxon>
        <taxon>Zingiberales</taxon>
        <taxon>Musaceae</taxon>
        <taxon>Musa</taxon>
    </lineage>
</organism>
<evidence type="ECO:0000313" key="2">
    <source>
        <dbReference type="Proteomes" id="UP000012960"/>
    </source>
</evidence>
<dbReference type="EnsemblPlants" id="Ma08_t21940.1">
    <property type="protein sequence ID" value="Ma08_p21940.1"/>
    <property type="gene ID" value="Ma08_g21940"/>
</dbReference>
<dbReference type="Proteomes" id="UP000012960">
    <property type="component" value="Unplaced"/>
</dbReference>
<dbReference type="InParanoid" id="A0A804K9D5"/>
<keyword evidence="2" id="KW-1185">Reference proteome</keyword>
<evidence type="ECO:0000313" key="1">
    <source>
        <dbReference type="EnsemblPlants" id="Ma08_p21940.1"/>
    </source>
</evidence>
<dbReference type="Gramene" id="Ma08_t21940.1">
    <property type="protein sequence ID" value="Ma08_p21940.1"/>
    <property type="gene ID" value="Ma08_g21940"/>
</dbReference>
<protein>
    <submittedName>
        <fullName evidence="1">Uncharacterized protein</fullName>
    </submittedName>
</protein>
<name>A0A804K9D5_MUSAM</name>
<dbReference type="AlphaFoldDB" id="A0A804K9D5"/>
<proteinExistence type="predicted"/>